<evidence type="ECO:0000259" key="4">
    <source>
        <dbReference type="Pfam" id="PF00009"/>
    </source>
</evidence>
<evidence type="ECO:0000256" key="2">
    <source>
        <dbReference type="ARBA" id="ARBA00022917"/>
    </source>
</evidence>
<dbReference type="EMBL" id="CP157483">
    <property type="protein sequence ID" value="XBO45288.1"/>
    <property type="molecule type" value="Genomic_DNA"/>
</dbReference>
<dbReference type="GO" id="GO:0005525">
    <property type="term" value="F:GTP binding"/>
    <property type="evidence" value="ECO:0007669"/>
    <property type="project" value="UniProtKB-KW"/>
</dbReference>
<evidence type="ECO:0000256" key="1">
    <source>
        <dbReference type="ARBA" id="ARBA00022741"/>
    </source>
</evidence>
<proteinExistence type="predicted"/>
<reference evidence="5" key="1">
    <citation type="submission" date="2024-05" db="EMBL/GenBank/DDBJ databases">
        <authorList>
            <person name="Kim S."/>
            <person name="Heo J."/>
            <person name="Choi H."/>
            <person name="Choi Y."/>
            <person name="Kwon S.-W."/>
            <person name="Kim Y."/>
        </authorList>
    </citation>
    <scope>NUCLEOTIDE SEQUENCE</scope>
    <source>
        <strain evidence="5">KACC 23699</strain>
    </source>
</reference>
<dbReference type="GO" id="GO:0003924">
    <property type="term" value="F:GTPase activity"/>
    <property type="evidence" value="ECO:0007669"/>
    <property type="project" value="InterPro"/>
</dbReference>
<dbReference type="GO" id="GO:0035368">
    <property type="term" value="F:selenocysteine insertion sequence binding"/>
    <property type="evidence" value="ECO:0007669"/>
    <property type="project" value="TreeGrafter"/>
</dbReference>
<accession>A0AAU7JYK0</accession>
<dbReference type="Gene3D" id="3.40.50.300">
    <property type="entry name" value="P-loop containing nucleotide triphosphate hydrolases"/>
    <property type="match status" value="1"/>
</dbReference>
<dbReference type="AlphaFoldDB" id="A0AAU7JYK0"/>
<dbReference type="InterPro" id="IPR050543">
    <property type="entry name" value="eIF2G"/>
</dbReference>
<dbReference type="GO" id="GO:0005829">
    <property type="term" value="C:cytosol"/>
    <property type="evidence" value="ECO:0007669"/>
    <property type="project" value="TreeGrafter"/>
</dbReference>
<organism evidence="5">
    <name type="scientific">Pedococcus sp. KACC 23699</name>
    <dbReference type="NCBI Taxonomy" id="3149228"/>
    <lineage>
        <taxon>Bacteria</taxon>
        <taxon>Bacillati</taxon>
        <taxon>Actinomycetota</taxon>
        <taxon>Actinomycetes</taxon>
        <taxon>Micrococcales</taxon>
        <taxon>Intrasporangiaceae</taxon>
        <taxon>Pedococcus</taxon>
    </lineage>
</organism>
<dbReference type="SUPFAM" id="SSF52540">
    <property type="entry name" value="P-loop containing nucleoside triphosphate hydrolases"/>
    <property type="match status" value="1"/>
</dbReference>
<evidence type="ECO:0000313" key="5">
    <source>
        <dbReference type="EMBL" id="XBO45288.1"/>
    </source>
</evidence>
<evidence type="ECO:0000256" key="3">
    <source>
        <dbReference type="ARBA" id="ARBA00023134"/>
    </source>
</evidence>
<keyword evidence="1" id="KW-0547">Nucleotide-binding</keyword>
<dbReference type="PANTHER" id="PTHR42854:SF3">
    <property type="entry name" value="EUKARYOTIC TRANSLATION INITIATION FACTOR 2 SUBUNIT 3-RELATED"/>
    <property type="match status" value="1"/>
</dbReference>
<dbReference type="InterPro" id="IPR000795">
    <property type="entry name" value="T_Tr_GTP-bd_dom"/>
</dbReference>
<gene>
    <name evidence="5" type="ORF">ABEG17_08150</name>
</gene>
<dbReference type="GO" id="GO:0001514">
    <property type="term" value="P:selenocysteine incorporation"/>
    <property type="evidence" value="ECO:0007669"/>
    <property type="project" value="TreeGrafter"/>
</dbReference>
<dbReference type="RefSeq" id="WP_406832780.1">
    <property type="nucleotide sequence ID" value="NZ_CP157483.1"/>
</dbReference>
<protein>
    <submittedName>
        <fullName evidence="5">GTP-binding protein</fullName>
    </submittedName>
</protein>
<dbReference type="GO" id="GO:0000049">
    <property type="term" value="F:tRNA binding"/>
    <property type="evidence" value="ECO:0007669"/>
    <property type="project" value="TreeGrafter"/>
</dbReference>
<name>A0AAU7JYK0_9MICO</name>
<keyword evidence="2" id="KW-0648">Protein biosynthesis</keyword>
<sequence>MHLSLVDVPGHERFAANMLAGLGPGAGVMFVVAADEGWARQSEEHARAAAALGLREVLLVVTRCDLVDAPTALAPPRTPGRACARPG</sequence>
<dbReference type="Pfam" id="PF00009">
    <property type="entry name" value="GTP_EFTU"/>
    <property type="match status" value="1"/>
</dbReference>
<dbReference type="GO" id="GO:0016259">
    <property type="term" value="P:selenocysteine metabolic process"/>
    <property type="evidence" value="ECO:0007669"/>
    <property type="project" value="TreeGrafter"/>
</dbReference>
<dbReference type="InterPro" id="IPR027417">
    <property type="entry name" value="P-loop_NTPase"/>
</dbReference>
<dbReference type="PANTHER" id="PTHR42854">
    <property type="entry name" value="EUKARYOTIC TRANSLATION INITIATION FACTOR 2 SUBUNIT 3 FAMILY MEMBER"/>
    <property type="match status" value="1"/>
</dbReference>
<feature type="domain" description="Tr-type G" evidence="4">
    <location>
        <begin position="2"/>
        <end position="68"/>
    </location>
</feature>
<keyword evidence="3" id="KW-0342">GTP-binding</keyword>